<evidence type="ECO:0000256" key="6">
    <source>
        <dbReference type="ARBA" id="ARBA00022679"/>
    </source>
</evidence>
<dbReference type="EMBL" id="BAAAQK010000004">
    <property type="protein sequence ID" value="GAA1838230.1"/>
    <property type="molecule type" value="Genomic_DNA"/>
</dbReference>
<evidence type="ECO:0000256" key="8">
    <source>
        <dbReference type="ARBA" id="ARBA00023098"/>
    </source>
</evidence>
<keyword evidence="8 11" id="KW-0443">Lipid metabolism</keyword>
<proteinExistence type="inferred from homology"/>
<gene>
    <name evidence="14" type="ORF">GCM10009836_16430</name>
</gene>
<dbReference type="PANTHER" id="PTHR31650">
    <property type="entry name" value="O-ACYLTRANSFERASE (WSD1-LIKE) FAMILY PROTEIN"/>
    <property type="match status" value="1"/>
</dbReference>
<keyword evidence="15" id="KW-1185">Reference proteome</keyword>
<evidence type="ECO:0000313" key="14">
    <source>
        <dbReference type="EMBL" id="GAA1838230.1"/>
    </source>
</evidence>
<dbReference type="Proteomes" id="UP001500449">
    <property type="component" value="Unassembled WGS sequence"/>
</dbReference>
<comment type="similarity">
    <text evidence="3 11">Belongs to the long-chain O-acyltransferase family.</text>
</comment>
<keyword evidence="7 11" id="KW-0319">Glycerol metabolism</keyword>
<evidence type="ECO:0000259" key="12">
    <source>
        <dbReference type="Pfam" id="PF03007"/>
    </source>
</evidence>
<evidence type="ECO:0000256" key="5">
    <source>
        <dbReference type="ARBA" id="ARBA00022516"/>
    </source>
</evidence>
<evidence type="ECO:0000256" key="7">
    <source>
        <dbReference type="ARBA" id="ARBA00022798"/>
    </source>
</evidence>
<evidence type="ECO:0000256" key="9">
    <source>
        <dbReference type="ARBA" id="ARBA00023315"/>
    </source>
</evidence>
<keyword evidence="9 11" id="KW-0012">Acyltransferase</keyword>
<comment type="pathway">
    <text evidence="2">Lipid metabolism.</text>
</comment>
<dbReference type="RefSeq" id="WP_344414106.1">
    <property type="nucleotide sequence ID" value="NZ_BAAAQK010000004.1"/>
</dbReference>
<organism evidence="14 15">
    <name type="scientific">Pseudonocardia ailaonensis</name>
    <dbReference type="NCBI Taxonomy" id="367279"/>
    <lineage>
        <taxon>Bacteria</taxon>
        <taxon>Bacillati</taxon>
        <taxon>Actinomycetota</taxon>
        <taxon>Actinomycetes</taxon>
        <taxon>Pseudonocardiales</taxon>
        <taxon>Pseudonocardiaceae</taxon>
        <taxon>Pseudonocardia</taxon>
    </lineage>
</organism>
<evidence type="ECO:0000256" key="10">
    <source>
        <dbReference type="ARBA" id="ARBA00048109"/>
    </source>
</evidence>
<dbReference type="InterPro" id="IPR004255">
    <property type="entry name" value="O-acyltransferase_WSD1_N"/>
</dbReference>
<evidence type="ECO:0000259" key="13">
    <source>
        <dbReference type="Pfam" id="PF06974"/>
    </source>
</evidence>
<dbReference type="Pfam" id="PF03007">
    <property type="entry name" value="WS_DGAT_cat"/>
    <property type="match status" value="1"/>
</dbReference>
<protein>
    <recommendedName>
        <fullName evidence="4 11">Diacylglycerol O-acyltransferase</fullName>
        <ecNumber evidence="4 11">2.3.1.20</ecNumber>
    </recommendedName>
</protein>
<dbReference type="InterPro" id="IPR045034">
    <property type="entry name" value="O-acyltransferase_WSD1-like"/>
</dbReference>
<reference evidence="14 15" key="1">
    <citation type="journal article" date="2019" name="Int. J. Syst. Evol. Microbiol.">
        <title>The Global Catalogue of Microorganisms (GCM) 10K type strain sequencing project: providing services to taxonomists for standard genome sequencing and annotation.</title>
        <authorList>
            <consortium name="The Broad Institute Genomics Platform"/>
            <consortium name="The Broad Institute Genome Sequencing Center for Infectious Disease"/>
            <person name="Wu L."/>
            <person name="Ma J."/>
        </authorList>
    </citation>
    <scope>NUCLEOTIDE SEQUENCE [LARGE SCALE GENOMIC DNA]</scope>
    <source>
        <strain evidence="14 15">JCM 16009</strain>
    </source>
</reference>
<keyword evidence="6 11" id="KW-0808">Transferase</keyword>
<dbReference type="EC" id="2.3.1.20" evidence="4 11"/>
<evidence type="ECO:0000256" key="2">
    <source>
        <dbReference type="ARBA" id="ARBA00005189"/>
    </source>
</evidence>
<accession>A0ABN2MTH3</accession>
<dbReference type="PANTHER" id="PTHR31650:SF1">
    <property type="entry name" value="WAX ESTER SYNTHASE_DIACYLGLYCEROL ACYLTRANSFERASE 4-RELATED"/>
    <property type="match status" value="1"/>
</dbReference>
<comment type="catalytic activity">
    <reaction evidence="10 11">
        <text>an acyl-CoA + a 1,2-diacyl-sn-glycerol = a triacyl-sn-glycerol + CoA</text>
        <dbReference type="Rhea" id="RHEA:10868"/>
        <dbReference type="ChEBI" id="CHEBI:17815"/>
        <dbReference type="ChEBI" id="CHEBI:57287"/>
        <dbReference type="ChEBI" id="CHEBI:58342"/>
        <dbReference type="ChEBI" id="CHEBI:64615"/>
        <dbReference type="EC" id="2.3.1.20"/>
    </reaction>
</comment>
<keyword evidence="5 11" id="KW-0444">Lipid biosynthesis</keyword>
<comment type="caution">
    <text evidence="14">The sequence shown here is derived from an EMBL/GenBank/DDBJ whole genome shotgun (WGS) entry which is preliminary data.</text>
</comment>
<dbReference type="Pfam" id="PF06974">
    <property type="entry name" value="WS_DGAT_C"/>
    <property type="match status" value="1"/>
</dbReference>
<name>A0ABN2MTH3_9PSEU</name>
<sequence>MPERLTPLDASFLFMEERTTAMTVGGVMTFEPPGGAPFDVDAFVRLIGDRLSLVPRYRQKVRQVPGRLGLPVWVDDPEFDLSFHVRRSALPEPGTDVALRELVGRLLSRQLDRSRPLWEIYVVEGFEGHRFAVVTKTHHAMVDGLGSMDIGAVLLDATPAPRRVEAEDWRPAREPSGVELAAQAVVENLLRPRATFDTMARAAQDLRQAAAGVQRTIGGLVEAVRTATSGAPVGALNAPIGEQRRFGMARTSLFEHRVIRRRYGSGGGSVNDVVLAVVAGALRRWLISRGEPILPDTAIRALVPVSLRGRGGAAVSGNHISAVFVDLPVGLPDPVDRLRVIAAQMEARKRRSGSAGTSAVVGLAGVVTPAVHQMGARLSSRLSSRVFNVVVTHVPGPPRPLYAMGARMRDVFPVVPLAHGQAVAIGVTSYDGTVCYGLNADRDALPDVDTLAAAIDDSLAELKDAPDPL</sequence>
<evidence type="ECO:0000256" key="11">
    <source>
        <dbReference type="RuleBase" id="RU361241"/>
    </source>
</evidence>
<evidence type="ECO:0000313" key="15">
    <source>
        <dbReference type="Proteomes" id="UP001500449"/>
    </source>
</evidence>
<dbReference type="InterPro" id="IPR009721">
    <property type="entry name" value="O-acyltransferase_WSD1_C"/>
</dbReference>
<evidence type="ECO:0000256" key="1">
    <source>
        <dbReference type="ARBA" id="ARBA00004771"/>
    </source>
</evidence>
<feature type="domain" description="O-acyltransferase WSD1 C-terminal" evidence="13">
    <location>
        <begin position="317"/>
        <end position="463"/>
    </location>
</feature>
<dbReference type="InterPro" id="IPR014292">
    <property type="entry name" value="Acyl_transf_WS/DGAT"/>
</dbReference>
<dbReference type="SUPFAM" id="SSF52777">
    <property type="entry name" value="CoA-dependent acyltransferases"/>
    <property type="match status" value="1"/>
</dbReference>
<evidence type="ECO:0000256" key="4">
    <source>
        <dbReference type="ARBA" id="ARBA00013244"/>
    </source>
</evidence>
<comment type="pathway">
    <text evidence="1 11">Glycerolipid metabolism; triacylglycerol biosynthesis.</text>
</comment>
<evidence type="ECO:0000256" key="3">
    <source>
        <dbReference type="ARBA" id="ARBA00009587"/>
    </source>
</evidence>
<dbReference type="NCBIfam" id="TIGR02946">
    <property type="entry name" value="acyl_WS_DGAT"/>
    <property type="match status" value="1"/>
</dbReference>
<feature type="domain" description="O-acyltransferase WSD1-like N-terminal" evidence="12">
    <location>
        <begin position="5"/>
        <end position="274"/>
    </location>
</feature>